<evidence type="ECO:0000256" key="1">
    <source>
        <dbReference type="SAM" id="SignalP"/>
    </source>
</evidence>
<evidence type="ECO:0000259" key="2">
    <source>
        <dbReference type="Pfam" id="PF17205"/>
    </source>
</evidence>
<dbReference type="InterPro" id="IPR033760">
    <property type="entry name" value="Integrin_beta_N"/>
</dbReference>
<dbReference type="AlphaFoldDB" id="A0A2G5SJE7"/>
<evidence type="ECO:0000313" key="3">
    <source>
        <dbReference type="EMBL" id="PIC15052.1"/>
    </source>
</evidence>
<dbReference type="SUPFAM" id="SSF103575">
    <property type="entry name" value="Plexin repeat"/>
    <property type="match status" value="1"/>
</dbReference>
<reference evidence="4" key="1">
    <citation type="submission" date="2017-10" db="EMBL/GenBank/DDBJ databases">
        <title>Rapid genome shrinkage in a self-fertile nematode reveals novel sperm competition proteins.</title>
        <authorList>
            <person name="Yin D."/>
            <person name="Schwarz E.M."/>
            <person name="Thomas C.G."/>
            <person name="Felde R.L."/>
            <person name="Korf I.F."/>
            <person name="Cutter A.D."/>
            <person name="Schartner C.M."/>
            <person name="Ralston E.J."/>
            <person name="Meyer B.J."/>
            <person name="Haag E.S."/>
        </authorList>
    </citation>
    <scope>NUCLEOTIDE SEQUENCE [LARGE SCALE GENOMIC DNA]</scope>
    <source>
        <strain evidence="4">JU1422</strain>
    </source>
</reference>
<feature type="chain" id="PRO_5013848693" description="Integrin beta N-terminal domain-containing protein" evidence="1">
    <location>
        <begin position="22"/>
        <end position="80"/>
    </location>
</feature>
<sequence length="80" mass="8971">MHSPVRILLCLALFLLKSSLSDETPDQLCNNLDAQQSCGQCIKAHAECAWCIDPVSQRYMFKSIIYIPAFFSCESLSVKV</sequence>
<gene>
    <name evidence="3" type="primary">Cni-C05D9.3</name>
    <name evidence="3" type="synonym">Cnig_chr_X.g22175</name>
    <name evidence="3" type="ORF">B9Z55_022175</name>
</gene>
<organism evidence="3 4">
    <name type="scientific">Caenorhabditis nigoni</name>
    <dbReference type="NCBI Taxonomy" id="1611254"/>
    <lineage>
        <taxon>Eukaryota</taxon>
        <taxon>Metazoa</taxon>
        <taxon>Ecdysozoa</taxon>
        <taxon>Nematoda</taxon>
        <taxon>Chromadorea</taxon>
        <taxon>Rhabditida</taxon>
        <taxon>Rhabditina</taxon>
        <taxon>Rhabditomorpha</taxon>
        <taxon>Rhabditoidea</taxon>
        <taxon>Rhabditidae</taxon>
        <taxon>Peloderinae</taxon>
        <taxon>Caenorhabditis</taxon>
    </lineage>
</organism>
<evidence type="ECO:0000313" key="4">
    <source>
        <dbReference type="Proteomes" id="UP000230233"/>
    </source>
</evidence>
<keyword evidence="1" id="KW-0732">Signal</keyword>
<dbReference type="EMBL" id="PDUG01000006">
    <property type="protein sequence ID" value="PIC15052.1"/>
    <property type="molecule type" value="Genomic_DNA"/>
</dbReference>
<dbReference type="Proteomes" id="UP000230233">
    <property type="component" value="Chromosome X"/>
</dbReference>
<protein>
    <recommendedName>
        <fullName evidence="2">Integrin beta N-terminal domain-containing protein</fullName>
    </recommendedName>
</protein>
<dbReference type="Gene3D" id="3.30.1680.10">
    <property type="entry name" value="ligand-binding face of the semaphorins, domain 2"/>
    <property type="match status" value="1"/>
</dbReference>
<feature type="domain" description="Integrin beta N-terminal" evidence="2">
    <location>
        <begin position="34"/>
        <end position="54"/>
    </location>
</feature>
<dbReference type="Pfam" id="PF17205">
    <property type="entry name" value="PSI_integrin"/>
    <property type="match status" value="1"/>
</dbReference>
<accession>A0A2G5SJE7</accession>
<keyword evidence="4" id="KW-1185">Reference proteome</keyword>
<proteinExistence type="predicted"/>
<name>A0A2G5SJE7_9PELO</name>
<dbReference type="OrthoDB" id="410592at2759"/>
<comment type="caution">
    <text evidence="3">The sequence shown here is derived from an EMBL/GenBank/DDBJ whole genome shotgun (WGS) entry which is preliminary data.</text>
</comment>
<feature type="signal peptide" evidence="1">
    <location>
        <begin position="1"/>
        <end position="21"/>
    </location>
</feature>